<dbReference type="SMART" id="SM00422">
    <property type="entry name" value="HTH_MERR"/>
    <property type="match status" value="1"/>
</dbReference>
<dbReference type="InterPro" id="IPR000551">
    <property type="entry name" value="MerR-type_HTH_dom"/>
</dbReference>
<dbReference type="InterPro" id="IPR009061">
    <property type="entry name" value="DNA-bd_dom_put_sf"/>
</dbReference>
<dbReference type="CDD" id="cd04765">
    <property type="entry name" value="HTH_MlrA-like_sg2"/>
    <property type="match status" value="1"/>
</dbReference>
<feature type="domain" description="HTH merR-type" evidence="3">
    <location>
        <begin position="10"/>
        <end position="78"/>
    </location>
</feature>
<evidence type="ECO:0000259" key="3">
    <source>
        <dbReference type="PROSITE" id="PS50937"/>
    </source>
</evidence>
<dbReference type="RefSeq" id="WP_179905853.1">
    <property type="nucleotide sequence ID" value="NZ_JACBXS010000015.1"/>
</dbReference>
<dbReference type="EMBL" id="JACBXS010000015">
    <property type="protein sequence ID" value="NYS25148.1"/>
    <property type="molecule type" value="Genomic_DNA"/>
</dbReference>
<dbReference type="InterPro" id="IPR047057">
    <property type="entry name" value="MerR_fam"/>
</dbReference>
<dbReference type="PANTHER" id="PTHR30204:SF15">
    <property type="entry name" value="BLL5018 PROTEIN"/>
    <property type="match status" value="1"/>
</dbReference>
<keyword evidence="1" id="KW-0238">DNA-binding</keyword>
<proteinExistence type="predicted"/>
<sequence length="286" mass="30242">MRKAPEAFRTISEVAEILQTPAHVLRFWESKFSHVKPVKRAGGRRYYRPSDVLLLAGIRSLLHDQGMTIRGVQKMLSDKGTRHVTGMAPPAMVAQIGGETDAVELDASAIEGEVATDDARVPVSDTPMAADPPEDPAPAAPAAQEHPQPPEEPADTRAAETPEETAADPVVAAPDAPPSEAEDPAETAADAVANGRDPVHAPTGSDAARVDATSADDEVNEPEATDAEPEATARDGDSPAAPRLALRLRGMRPGQAAPHRPALVAASRRLDALLERMSETSGVRRW</sequence>
<dbReference type="Gene3D" id="1.10.1660.10">
    <property type="match status" value="1"/>
</dbReference>
<dbReference type="GO" id="GO:0003700">
    <property type="term" value="F:DNA-binding transcription factor activity"/>
    <property type="evidence" value="ECO:0007669"/>
    <property type="project" value="InterPro"/>
</dbReference>
<dbReference type="Pfam" id="PF13411">
    <property type="entry name" value="MerR_1"/>
    <property type="match status" value="1"/>
</dbReference>
<keyword evidence="5" id="KW-1185">Reference proteome</keyword>
<comment type="caution">
    <text evidence="4">The sequence shown here is derived from an EMBL/GenBank/DDBJ whole genome shotgun (WGS) entry which is preliminary data.</text>
</comment>
<accession>A0A7Z0L0C2</accession>
<evidence type="ECO:0000313" key="5">
    <source>
        <dbReference type="Proteomes" id="UP000529417"/>
    </source>
</evidence>
<dbReference type="PANTHER" id="PTHR30204">
    <property type="entry name" value="REDOX-CYCLING DRUG-SENSING TRANSCRIPTIONAL ACTIVATOR SOXR"/>
    <property type="match status" value="1"/>
</dbReference>
<protein>
    <submittedName>
        <fullName evidence="4">MerR family transcriptional regulator</fullName>
    </submittedName>
</protein>
<evidence type="ECO:0000256" key="1">
    <source>
        <dbReference type="ARBA" id="ARBA00023125"/>
    </source>
</evidence>
<feature type="region of interest" description="Disordered" evidence="2">
    <location>
        <begin position="113"/>
        <end position="263"/>
    </location>
</feature>
<dbReference type="GO" id="GO:0003677">
    <property type="term" value="F:DNA binding"/>
    <property type="evidence" value="ECO:0007669"/>
    <property type="project" value="UniProtKB-KW"/>
</dbReference>
<dbReference type="Proteomes" id="UP000529417">
    <property type="component" value="Unassembled WGS sequence"/>
</dbReference>
<gene>
    <name evidence="4" type="ORF">HUK65_09105</name>
</gene>
<name>A0A7Z0L0C2_9RHOB</name>
<dbReference type="AlphaFoldDB" id="A0A7Z0L0C2"/>
<reference evidence="4 5" key="1">
    <citation type="journal article" date="2000" name="Arch. Microbiol.">
        <title>Rhodobaca bogoriensis gen. nov. and sp. nov., an alkaliphilic purple nonsulfur bacterium from African Rift Valley soda lakes.</title>
        <authorList>
            <person name="Milford A.D."/>
            <person name="Achenbach L.A."/>
            <person name="Jung D.O."/>
            <person name="Madigan M.T."/>
        </authorList>
    </citation>
    <scope>NUCLEOTIDE SEQUENCE [LARGE SCALE GENOMIC DNA]</scope>
    <source>
        <strain evidence="4 5">2376</strain>
    </source>
</reference>
<evidence type="ECO:0000256" key="2">
    <source>
        <dbReference type="SAM" id="MobiDB-lite"/>
    </source>
</evidence>
<feature type="compositionally biased region" description="Acidic residues" evidence="2">
    <location>
        <begin position="214"/>
        <end position="229"/>
    </location>
</feature>
<evidence type="ECO:0000313" key="4">
    <source>
        <dbReference type="EMBL" id="NYS25148.1"/>
    </source>
</evidence>
<dbReference type="SUPFAM" id="SSF46955">
    <property type="entry name" value="Putative DNA-binding domain"/>
    <property type="match status" value="1"/>
</dbReference>
<organism evidence="4 5">
    <name type="scientific">Rhabdonatronobacter sediminivivens</name>
    <dbReference type="NCBI Taxonomy" id="2743469"/>
    <lineage>
        <taxon>Bacteria</taxon>
        <taxon>Pseudomonadati</taxon>
        <taxon>Pseudomonadota</taxon>
        <taxon>Alphaproteobacteria</taxon>
        <taxon>Rhodobacterales</taxon>
        <taxon>Paracoccaceae</taxon>
        <taxon>Rhabdonatronobacter</taxon>
    </lineage>
</organism>
<dbReference type="PROSITE" id="PS50937">
    <property type="entry name" value="HTH_MERR_2"/>
    <property type="match status" value="1"/>
</dbReference>